<feature type="chain" id="PRO_5020991997" evidence="1">
    <location>
        <begin position="24"/>
        <end position="195"/>
    </location>
</feature>
<comment type="caution">
    <text evidence="2">The sequence shown here is derived from an EMBL/GenBank/DDBJ whole genome shotgun (WGS) entry which is preliminary data.</text>
</comment>
<dbReference type="RefSeq" id="WP_133819563.1">
    <property type="nucleotide sequence ID" value="NZ_SNZH01000009.1"/>
</dbReference>
<dbReference type="OrthoDB" id="9915454at2"/>
<feature type="signal peptide" evidence="1">
    <location>
        <begin position="1"/>
        <end position="23"/>
    </location>
</feature>
<accession>A0A4R6YU66</accession>
<reference evidence="2 3" key="1">
    <citation type="submission" date="2019-03" db="EMBL/GenBank/DDBJ databases">
        <title>Genomic Encyclopedia of Type Strains, Phase IV (KMG-IV): sequencing the most valuable type-strain genomes for metagenomic binning, comparative biology and taxonomic classification.</title>
        <authorList>
            <person name="Goeker M."/>
        </authorList>
    </citation>
    <scope>NUCLEOTIDE SEQUENCE [LARGE SCALE GENOMIC DNA]</scope>
    <source>
        <strain evidence="2 3">DSM 21667</strain>
    </source>
</reference>
<protein>
    <submittedName>
        <fullName evidence="2">Uncharacterized protein</fullName>
    </submittedName>
</protein>
<evidence type="ECO:0000256" key="1">
    <source>
        <dbReference type="SAM" id="SignalP"/>
    </source>
</evidence>
<sequence length="195" mass="20746">MSVKSVRCLVAGLLLSYLGGALAANAAPTCGAGDGPAMELRVLAAALAADSDRSLVVSVFDDGCVQLHRPAYRRDAGDFRLQLAPAALDTLRRTVDHPALRTFDAKRVKADIAAAQRKYVGADGRAERYSELDADRYEIHWRSAGKRGVAAWTGLPGPAQTYSDNESLQAFHKAASALQALAERSDAVRLDGGRP</sequence>
<evidence type="ECO:0000313" key="2">
    <source>
        <dbReference type="EMBL" id="TDR42070.1"/>
    </source>
</evidence>
<dbReference type="Proteomes" id="UP000295293">
    <property type="component" value="Unassembled WGS sequence"/>
</dbReference>
<keyword evidence="3" id="KW-1185">Reference proteome</keyword>
<keyword evidence="1" id="KW-0732">Signal</keyword>
<name>A0A4R6YU66_9GAMM</name>
<organism evidence="2 3">
    <name type="scientific">Tahibacter aquaticus</name>
    <dbReference type="NCBI Taxonomy" id="520092"/>
    <lineage>
        <taxon>Bacteria</taxon>
        <taxon>Pseudomonadati</taxon>
        <taxon>Pseudomonadota</taxon>
        <taxon>Gammaproteobacteria</taxon>
        <taxon>Lysobacterales</taxon>
        <taxon>Rhodanobacteraceae</taxon>
        <taxon>Tahibacter</taxon>
    </lineage>
</organism>
<dbReference type="AlphaFoldDB" id="A0A4R6YU66"/>
<gene>
    <name evidence="2" type="ORF">DFR29_109126</name>
</gene>
<evidence type="ECO:0000313" key="3">
    <source>
        <dbReference type="Proteomes" id="UP000295293"/>
    </source>
</evidence>
<proteinExistence type="predicted"/>
<dbReference type="EMBL" id="SNZH01000009">
    <property type="protein sequence ID" value="TDR42070.1"/>
    <property type="molecule type" value="Genomic_DNA"/>
</dbReference>